<dbReference type="RefSeq" id="WP_330433480.1">
    <property type="nucleotide sequence ID" value="NZ_JAZDUF010000004.1"/>
</dbReference>
<keyword evidence="2" id="KW-1185">Reference proteome</keyword>
<proteinExistence type="predicted"/>
<protein>
    <submittedName>
        <fullName evidence="1">Uncharacterized protein</fullName>
    </submittedName>
</protein>
<evidence type="ECO:0000313" key="2">
    <source>
        <dbReference type="Proteomes" id="UP001347146"/>
    </source>
</evidence>
<dbReference type="EMBL" id="JAZDUF010000004">
    <property type="protein sequence ID" value="MEE3851768.1"/>
    <property type="molecule type" value="Genomic_DNA"/>
</dbReference>
<name>A0ABU7MG09_9ACTN</name>
<dbReference type="Proteomes" id="UP001347146">
    <property type="component" value="Unassembled WGS sequence"/>
</dbReference>
<accession>A0ABU7MG09</accession>
<sequence length="71" mass="7606">MLLLIGIALLALQIAEPVSQIPPIADSIGVFVSPITLPLWLTISLALTTAAASMERALRLRYHWALDAVAN</sequence>
<comment type="caution">
    <text evidence="1">The sequence shown here is derived from an EMBL/GenBank/DDBJ whole genome shotgun (WGS) entry which is preliminary data.</text>
</comment>
<gene>
    <name evidence="1" type="ORF">VZC37_15605</name>
</gene>
<reference evidence="1 2" key="1">
    <citation type="submission" date="2024-01" db="EMBL/GenBank/DDBJ databases">
        <title>Draft genome sequence of Gordonia sp. LSe1-13.</title>
        <authorList>
            <person name="Suphannarot A."/>
            <person name="Mingma R."/>
        </authorList>
    </citation>
    <scope>NUCLEOTIDE SEQUENCE [LARGE SCALE GENOMIC DNA]</scope>
    <source>
        <strain evidence="1 2">LSe1-13</strain>
    </source>
</reference>
<evidence type="ECO:0000313" key="1">
    <source>
        <dbReference type="EMBL" id="MEE3851768.1"/>
    </source>
</evidence>
<organism evidence="1 2">
    <name type="scientific">Gordonia sesuvii</name>
    <dbReference type="NCBI Taxonomy" id="3116777"/>
    <lineage>
        <taxon>Bacteria</taxon>
        <taxon>Bacillati</taxon>
        <taxon>Actinomycetota</taxon>
        <taxon>Actinomycetes</taxon>
        <taxon>Mycobacteriales</taxon>
        <taxon>Gordoniaceae</taxon>
        <taxon>Gordonia</taxon>
    </lineage>
</organism>